<evidence type="ECO:0000259" key="1">
    <source>
        <dbReference type="Pfam" id="PF23309"/>
    </source>
</evidence>
<protein>
    <recommendedName>
        <fullName evidence="1">DUF7083 domain-containing protein</fullName>
    </recommendedName>
</protein>
<sequence length="185" mass="22023">MEMLLTALVTNERTAVQEVGKDQHDQLSKDVQMFVSDKEVDHTFACLYKRYGPVIRDSILPESKKRDLILMKLDEDTYRKYADDILSKQPHKIDLETTVANLEKLFASNKTLIRRWYECFRINCPPVTFSYVPFHDYANTIKRKDEDARLKELDYTALKTLQLVAELQDRSLREVRHRMLRRLRR</sequence>
<organism evidence="2 3">
    <name type="scientific">Necator americanus</name>
    <name type="common">Human hookworm</name>
    <dbReference type="NCBI Taxonomy" id="51031"/>
    <lineage>
        <taxon>Eukaryota</taxon>
        <taxon>Metazoa</taxon>
        <taxon>Ecdysozoa</taxon>
        <taxon>Nematoda</taxon>
        <taxon>Chromadorea</taxon>
        <taxon>Rhabditida</taxon>
        <taxon>Rhabditina</taxon>
        <taxon>Rhabditomorpha</taxon>
        <taxon>Strongyloidea</taxon>
        <taxon>Ancylostomatidae</taxon>
        <taxon>Bunostominae</taxon>
        <taxon>Necator</taxon>
    </lineage>
</organism>
<feature type="domain" description="DUF7083" evidence="1">
    <location>
        <begin position="25"/>
        <end position="108"/>
    </location>
</feature>
<name>A0ABR1EHQ5_NECAM</name>
<proteinExistence type="predicted"/>
<dbReference type="EMBL" id="JAVFWL010000006">
    <property type="protein sequence ID" value="KAK6762212.1"/>
    <property type="molecule type" value="Genomic_DNA"/>
</dbReference>
<evidence type="ECO:0000313" key="3">
    <source>
        <dbReference type="Proteomes" id="UP001303046"/>
    </source>
</evidence>
<keyword evidence="3" id="KW-1185">Reference proteome</keyword>
<evidence type="ECO:0000313" key="2">
    <source>
        <dbReference type="EMBL" id="KAK6762212.1"/>
    </source>
</evidence>
<dbReference type="Pfam" id="PF23309">
    <property type="entry name" value="DUF7083"/>
    <property type="match status" value="1"/>
</dbReference>
<comment type="caution">
    <text evidence="2">The sequence shown here is derived from an EMBL/GenBank/DDBJ whole genome shotgun (WGS) entry which is preliminary data.</text>
</comment>
<gene>
    <name evidence="2" type="primary">Necator_chrX.g23230</name>
    <name evidence="2" type="ORF">RB195_023067</name>
</gene>
<accession>A0ABR1EHQ5</accession>
<reference evidence="2 3" key="1">
    <citation type="submission" date="2023-08" db="EMBL/GenBank/DDBJ databases">
        <title>A Necator americanus chromosomal reference genome.</title>
        <authorList>
            <person name="Ilik V."/>
            <person name="Petrzelkova K.J."/>
            <person name="Pardy F."/>
            <person name="Fuh T."/>
            <person name="Niatou-Singa F.S."/>
            <person name="Gouil Q."/>
            <person name="Baker L."/>
            <person name="Ritchie M.E."/>
            <person name="Jex A.R."/>
            <person name="Gazzola D."/>
            <person name="Li H."/>
            <person name="Toshio Fujiwara R."/>
            <person name="Zhan B."/>
            <person name="Aroian R.V."/>
            <person name="Pafco B."/>
            <person name="Schwarz E.M."/>
        </authorList>
    </citation>
    <scope>NUCLEOTIDE SEQUENCE [LARGE SCALE GENOMIC DNA]</scope>
    <source>
        <strain evidence="2 3">Aroian</strain>
        <tissue evidence="2">Whole animal</tissue>
    </source>
</reference>
<dbReference type="Proteomes" id="UP001303046">
    <property type="component" value="Unassembled WGS sequence"/>
</dbReference>
<dbReference type="InterPro" id="IPR055510">
    <property type="entry name" value="DUF7083"/>
</dbReference>